<keyword evidence="1" id="KW-0472">Membrane</keyword>
<keyword evidence="1" id="KW-1133">Transmembrane helix</keyword>
<organism evidence="2 3">
    <name type="scientific">Nocardioides taihuensis</name>
    <dbReference type="NCBI Taxonomy" id="1835606"/>
    <lineage>
        <taxon>Bacteria</taxon>
        <taxon>Bacillati</taxon>
        <taxon>Actinomycetota</taxon>
        <taxon>Actinomycetes</taxon>
        <taxon>Propionibacteriales</taxon>
        <taxon>Nocardioidaceae</taxon>
        <taxon>Nocardioides</taxon>
    </lineage>
</organism>
<dbReference type="Proteomes" id="UP001596087">
    <property type="component" value="Unassembled WGS sequence"/>
</dbReference>
<evidence type="ECO:0000313" key="3">
    <source>
        <dbReference type="Proteomes" id="UP001596087"/>
    </source>
</evidence>
<feature type="transmembrane region" description="Helical" evidence="1">
    <location>
        <begin position="66"/>
        <end position="91"/>
    </location>
</feature>
<dbReference type="RefSeq" id="WP_378586394.1">
    <property type="nucleotide sequence ID" value="NZ_JBHSKD010000002.1"/>
</dbReference>
<comment type="caution">
    <text evidence="2">The sequence shown here is derived from an EMBL/GenBank/DDBJ whole genome shotgun (WGS) entry which is preliminary data.</text>
</comment>
<evidence type="ECO:0008006" key="4">
    <source>
        <dbReference type="Google" id="ProtNLM"/>
    </source>
</evidence>
<name>A0ABW0BCU4_9ACTN</name>
<feature type="transmembrane region" description="Helical" evidence="1">
    <location>
        <begin position="38"/>
        <end position="60"/>
    </location>
</feature>
<proteinExistence type="predicted"/>
<reference evidence="3" key="1">
    <citation type="journal article" date="2019" name="Int. J. Syst. Evol. Microbiol.">
        <title>The Global Catalogue of Microorganisms (GCM) 10K type strain sequencing project: providing services to taxonomists for standard genome sequencing and annotation.</title>
        <authorList>
            <consortium name="The Broad Institute Genomics Platform"/>
            <consortium name="The Broad Institute Genome Sequencing Center for Infectious Disease"/>
            <person name="Wu L."/>
            <person name="Ma J."/>
        </authorList>
    </citation>
    <scope>NUCLEOTIDE SEQUENCE [LARGE SCALE GENOMIC DNA]</scope>
    <source>
        <strain evidence="3">DFY41</strain>
    </source>
</reference>
<keyword evidence="1" id="KW-0812">Transmembrane</keyword>
<gene>
    <name evidence="2" type="ORF">ACFPGP_00310</name>
</gene>
<sequence length="151" mass="16768">MLAVSIHLAAAIRGYLAFYMPTNRVIDWLRSPRGLKWAIPVAIVAAPAYLFSMSVCSTVVERGGPGYLNLLVLLFAWNALKFASVVLLAPLRGLRLAIAHRARRAVDHQRWRGDGAVYQPRWLPAVVGGSAVDRERLPGRVRFHGDRDGDR</sequence>
<keyword evidence="3" id="KW-1185">Reference proteome</keyword>
<evidence type="ECO:0000313" key="2">
    <source>
        <dbReference type="EMBL" id="MFC5175090.1"/>
    </source>
</evidence>
<dbReference type="EMBL" id="JBHSKD010000002">
    <property type="protein sequence ID" value="MFC5175090.1"/>
    <property type="molecule type" value="Genomic_DNA"/>
</dbReference>
<evidence type="ECO:0000256" key="1">
    <source>
        <dbReference type="SAM" id="Phobius"/>
    </source>
</evidence>
<accession>A0ABW0BCU4</accession>
<protein>
    <recommendedName>
        <fullName evidence="4">Sulfate permease</fullName>
    </recommendedName>
</protein>